<dbReference type="GeneID" id="84217998"/>
<keyword evidence="1" id="KW-1133">Transmembrane helix</keyword>
<dbReference type="EMBL" id="JABGBP010000441">
    <property type="protein sequence ID" value="NOL61142.1"/>
    <property type="molecule type" value="Genomic_DNA"/>
</dbReference>
<dbReference type="AlphaFoldDB" id="A0A7K4FQ50"/>
<evidence type="ECO:0000313" key="3">
    <source>
        <dbReference type="Proteomes" id="UP000546917"/>
    </source>
</evidence>
<proteinExistence type="predicted"/>
<comment type="caution">
    <text evidence="2">The sequence shown here is derived from an EMBL/GenBank/DDBJ whole genome shotgun (WGS) entry which is preliminary data.</text>
</comment>
<accession>A0A7K4FQ50</accession>
<dbReference type="RefSeq" id="WP_171482157.1">
    <property type="nucleotide sequence ID" value="NZ_CP133600.1"/>
</dbReference>
<evidence type="ECO:0000256" key="1">
    <source>
        <dbReference type="SAM" id="Phobius"/>
    </source>
</evidence>
<name>A0A7K4FQ50_9ARCH</name>
<organism evidence="2 3">
    <name type="scientific">Ferroplasma acidiphilum</name>
    <dbReference type="NCBI Taxonomy" id="74969"/>
    <lineage>
        <taxon>Archaea</taxon>
        <taxon>Methanobacteriati</taxon>
        <taxon>Thermoplasmatota</taxon>
        <taxon>Thermoplasmata</taxon>
        <taxon>Thermoplasmatales</taxon>
        <taxon>Ferroplasmaceae</taxon>
        <taxon>Ferroplasma</taxon>
    </lineage>
</organism>
<evidence type="ECO:0000313" key="2">
    <source>
        <dbReference type="EMBL" id="NOL61142.1"/>
    </source>
</evidence>
<feature type="transmembrane region" description="Helical" evidence="1">
    <location>
        <begin position="90"/>
        <end position="109"/>
    </location>
</feature>
<dbReference type="Proteomes" id="UP000546917">
    <property type="component" value="Unassembled WGS sequence"/>
</dbReference>
<keyword evidence="1" id="KW-0472">Membrane</keyword>
<protein>
    <submittedName>
        <fullName evidence="2">Uncharacterized protein</fullName>
    </submittedName>
</protein>
<gene>
    <name evidence="2" type="ORF">HLB00_09960</name>
</gene>
<reference evidence="2 3" key="1">
    <citation type="submission" date="2020-05" db="EMBL/GenBank/DDBJ databases">
        <authorList>
            <person name="Zhang R."/>
        </authorList>
    </citation>
    <scope>NUCLEOTIDE SEQUENCE [LARGE SCALE GENOMIC DNA]</scope>
    <source>
        <strain evidence="2 3">DSM 28986</strain>
    </source>
</reference>
<feature type="transmembrane region" description="Helical" evidence="1">
    <location>
        <begin position="66"/>
        <end position="84"/>
    </location>
</feature>
<keyword evidence="1" id="KW-0812">Transmembrane</keyword>
<sequence length="155" mass="16894">MQPGTDNLQGQYNDVLAEYIHGNKKIIATETKLVLFNGREEKSVDYSSIASLNVITGRGGFRSINILRIILIIVGFLLMLLFLASGYIGLSIGVFFFVVVIAIFTYLLGHILSVTSYSISLTNGSSIVLAEGTGTLEFLKIIGTKGVEIKFINKL</sequence>